<feature type="region of interest" description="Disordered" evidence="1">
    <location>
        <begin position="306"/>
        <end position="337"/>
    </location>
</feature>
<feature type="compositionally biased region" description="Polar residues" evidence="1">
    <location>
        <begin position="196"/>
        <end position="205"/>
    </location>
</feature>
<organism evidence="2 3">
    <name type="scientific">Coniosporium apollinis (strain CBS 100218)</name>
    <name type="common">Rock-inhabiting black yeast</name>
    <dbReference type="NCBI Taxonomy" id="1168221"/>
    <lineage>
        <taxon>Eukaryota</taxon>
        <taxon>Fungi</taxon>
        <taxon>Dikarya</taxon>
        <taxon>Ascomycota</taxon>
        <taxon>Pezizomycotina</taxon>
        <taxon>Dothideomycetes</taxon>
        <taxon>Dothideomycetes incertae sedis</taxon>
        <taxon>Coniosporium</taxon>
    </lineage>
</organism>
<dbReference type="HOGENOM" id="CLU_513873_0_0_1"/>
<feature type="compositionally biased region" description="Polar residues" evidence="1">
    <location>
        <begin position="32"/>
        <end position="46"/>
    </location>
</feature>
<reference evidence="3" key="1">
    <citation type="submission" date="2012-06" db="EMBL/GenBank/DDBJ databases">
        <title>The genome sequence of Coniosporium apollinis CBS 100218.</title>
        <authorList>
            <consortium name="The Broad Institute Genome Sequencing Platform"/>
            <person name="Cuomo C."/>
            <person name="Gorbushina A."/>
            <person name="Noack S."/>
            <person name="Walker B."/>
            <person name="Young S.K."/>
            <person name="Zeng Q."/>
            <person name="Gargeya S."/>
            <person name="Fitzgerald M."/>
            <person name="Haas B."/>
            <person name="Abouelleil A."/>
            <person name="Alvarado L."/>
            <person name="Arachchi H.M."/>
            <person name="Berlin A.M."/>
            <person name="Chapman S.B."/>
            <person name="Goldberg J."/>
            <person name="Griggs A."/>
            <person name="Gujja S."/>
            <person name="Hansen M."/>
            <person name="Howarth C."/>
            <person name="Imamovic A."/>
            <person name="Larimer J."/>
            <person name="McCowan C."/>
            <person name="Montmayeur A."/>
            <person name="Murphy C."/>
            <person name="Neiman D."/>
            <person name="Pearson M."/>
            <person name="Priest M."/>
            <person name="Roberts A."/>
            <person name="Saif S."/>
            <person name="Shea T."/>
            <person name="Sisk P."/>
            <person name="Sykes S."/>
            <person name="Wortman J."/>
            <person name="Nusbaum C."/>
            <person name="Birren B."/>
        </authorList>
    </citation>
    <scope>NUCLEOTIDE SEQUENCE [LARGE SCALE GENOMIC DNA]</scope>
    <source>
        <strain evidence="3">CBS 100218</strain>
    </source>
</reference>
<feature type="compositionally biased region" description="Pro residues" evidence="1">
    <location>
        <begin position="308"/>
        <end position="322"/>
    </location>
</feature>
<name>R7Z299_CONA1</name>
<feature type="region of interest" description="Disordered" evidence="1">
    <location>
        <begin position="32"/>
        <end position="51"/>
    </location>
</feature>
<evidence type="ECO:0000256" key="1">
    <source>
        <dbReference type="SAM" id="MobiDB-lite"/>
    </source>
</evidence>
<dbReference type="EMBL" id="JH767594">
    <property type="protein sequence ID" value="EON68218.1"/>
    <property type="molecule type" value="Genomic_DNA"/>
</dbReference>
<dbReference type="RefSeq" id="XP_007783535.1">
    <property type="nucleotide sequence ID" value="XM_007785345.1"/>
</dbReference>
<protein>
    <submittedName>
        <fullName evidence="2">Uncharacterized protein</fullName>
    </submittedName>
</protein>
<evidence type="ECO:0000313" key="3">
    <source>
        <dbReference type="Proteomes" id="UP000016924"/>
    </source>
</evidence>
<sequence>MRSPGAPAVEGAIRSAAIALFEARSSLECNSHSNASYRSHSTQPHTTMPDEGEADAVIPVIHITTPDSPRKRDFFKRSVRRRLGRRPSISTQRAYIHPLEESPGRRMRHTDDYLTERNPNPKTGLITPEVVSANSSTLEVTDMPTPESPGAALALRVPAAYGEARRSRQKHRWRANKEGWYYVERSPSPAVKASREGQSNSSQESFHSDRFAIVTPALNESREPPVLEGKMAEQVAAYEHYARRARLSQATVETRRVSLIEHIISTMPGALPPDPVPSIALAELDAAQPQAPAADRNPSVRVAIVPRKPVPSPRTTSPPPPCHHSSKPSWFTGPSGTAVPPVSSAAIPAGAILASTQAPQPAAVDVRLRGAGARRGATVAATAPASDAASPVPAPAPATTIAAPMSKRTRTPLFTGPIVSPSAEAAVIAGRRAMAATITSITTATEAVTSNPIPTSPTSPPDPASSCELDFFGDVRRHAATVVKALLAFYLLLCFLHVVDAVREAAWRVSWPARSVVVFIRFMLFGWDSG</sequence>
<proteinExistence type="predicted"/>
<accession>R7Z299</accession>
<dbReference type="Proteomes" id="UP000016924">
    <property type="component" value="Unassembled WGS sequence"/>
</dbReference>
<keyword evidence="3" id="KW-1185">Reference proteome</keyword>
<feature type="region of interest" description="Disordered" evidence="1">
    <location>
        <begin position="187"/>
        <end position="208"/>
    </location>
</feature>
<dbReference type="GeneID" id="19904787"/>
<dbReference type="AlphaFoldDB" id="R7Z299"/>
<evidence type="ECO:0000313" key="2">
    <source>
        <dbReference type="EMBL" id="EON68218.1"/>
    </source>
</evidence>
<gene>
    <name evidence="2" type="ORF">W97_07476</name>
</gene>
<dbReference type="OrthoDB" id="5415055at2759"/>